<evidence type="ECO:0000256" key="10">
    <source>
        <dbReference type="SAM" id="Phobius"/>
    </source>
</evidence>
<feature type="domain" description="HAMP" evidence="12">
    <location>
        <begin position="314"/>
        <end position="366"/>
    </location>
</feature>
<comment type="subcellular location">
    <subcellularLocation>
        <location evidence="1">Cell membrane</location>
        <topology evidence="1">Multi-pass membrane protein</topology>
    </subcellularLocation>
</comment>
<dbReference type="CDD" id="cd11386">
    <property type="entry name" value="MCP_signal"/>
    <property type="match status" value="1"/>
</dbReference>
<evidence type="ECO:0000256" key="7">
    <source>
        <dbReference type="ARBA" id="ARBA00023224"/>
    </source>
</evidence>
<evidence type="ECO:0000256" key="5">
    <source>
        <dbReference type="ARBA" id="ARBA00022989"/>
    </source>
</evidence>
<dbReference type="InterPro" id="IPR033479">
    <property type="entry name" value="dCache_1"/>
</dbReference>
<dbReference type="GO" id="GO:0005886">
    <property type="term" value="C:plasma membrane"/>
    <property type="evidence" value="ECO:0007669"/>
    <property type="project" value="UniProtKB-SubCell"/>
</dbReference>
<feature type="transmembrane region" description="Helical" evidence="10">
    <location>
        <begin position="20"/>
        <end position="43"/>
    </location>
</feature>
<evidence type="ECO:0000256" key="6">
    <source>
        <dbReference type="ARBA" id="ARBA00023136"/>
    </source>
</evidence>
<gene>
    <name evidence="13" type="ORF">D3P08_06965</name>
</gene>
<keyword evidence="14" id="KW-1185">Reference proteome</keyword>
<dbReference type="CDD" id="cd06225">
    <property type="entry name" value="HAMP"/>
    <property type="match status" value="1"/>
</dbReference>
<evidence type="ECO:0000313" key="13">
    <source>
        <dbReference type="EMBL" id="RIX53986.1"/>
    </source>
</evidence>
<comment type="caution">
    <text evidence="13">The sequence shown here is derived from an EMBL/GenBank/DDBJ whole genome shotgun (WGS) entry which is preliminary data.</text>
</comment>
<dbReference type="GO" id="GO:0006935">
    <property type="term" value="P:chemotaxis"/>
    <property type="evidence" value="ECO:0007669"/>
    <property type="project" value="UniProtKB-KW"/>
</dbReference>
<evidence type="ECO:0000256" key="3">
    <source>
        <dbReference type="ARBA" id="ARBA00022500"/>
    </source>
</evidence>
<dbReference type="EMBL" id="QXQA01000003">
    <property type="protein sequence ID" value="RIX53986.1"/>
    <property type="molecule type" value="Genomic_DNA"/>
</dbReference>
<dbReference type="Pfam" id="PF00672">
    <property type="entry name" value="HAMP"/>
    <property type="match status" value="1"/>
</dbReference>
<organism evidence="13 14">
    <name type="scientific">Paenibacillus nanensis</name>
    <dbReference type="NCBI Taxonomy" id="393251"/>
    <lineage>
        <taxon>Bacteria</taxon>
        <taxon>Bacillati</taxon>
        <taxon>Bacillota</taxon>
        <taxon>Bacilli</taxon>
        <taxon>Bacillales</taxon>
        <taxon>Paenibacillaceae</taxon>
        <taxon>Paenibacillus</taxon>
    </lineage>
</organism>
<dbReference type="InterPro" id="IPR004089">
    <property type="entry name" value="MCPsignal_dom"/>
</dbReference>
<feature type="domain" description="Methyl-accepting transducer" evidence="11">
    <location>
        <begin position="385"/>
        <end position="621"/>
    </location>
</feature>
<dbReference type="CDD" id="cd18773">
    <property type="entry name" value="PDC1_HK_sensor"/>
    <property type="match status" value="1"/>
</dbReference>
<keyword evidence="6 10" id="KW-0472">Membrane</keyword>
<evidence type="ECO:0000259" key="11">
    <source>
        <dbReference type="PROSITE" id="PS50111"/>
    </source>
</evidence>
<dbReference type="AlphaFoldDB" id="A0A3A1V2L4"/>
<evidence type="ECO:0000259" key="12">
    <source>
        <dbReference type="PROSITE" id="PS50885"/>
    </source>
</evidence>
<dbReference type="Pfam" id="PF00015">
    <property type="entry name" value="MCPsignal"/>
    <property type="match status" value="1"/>
</dbReference>
<dbReference type="PROSITE" id="PS50111">
    <property type="entry name" value="CHEMOTAXIS_TRANSDUC_2"/>
    <property type="match status" value="1"/>
</dbReference>
<dbReference type="Pfam" id="PF02743">
    <property type="entry name" value="dCache_1"/>
    <property type="match status" value="1"/>
</dbReference>
<sequence>MDKKGFSRLKSWFNSIRAKLTLFLLLLTVIPLVLVAVILTSLFTGNVEAELKEKQVAIASANASALNDFLVGKIVSMESMIKTYKEQFLSGDEEAVLDLLQTMMAMDPEVMSFSYAPENGQSFNHENVKTDLSVFDNFKRIRKEKTVGISDILVDPNSNENIVIIDVPIIGDKEEFKGLLQAVVSPERLLDGINNNKIGETGYVYLLSKSGIYLSHPTSEKIGKDFREFADDARVKLFTEHVLVDKLGNAEYSESDGTGKFAAFAAVDATQWRVVVSGDEAELKGLVANTKQKGILTIIFCSVLVAVLSYAVAVLVLRPIVSMSRLMKKVAEGDLTERLPVKGDDELAQLKNNMNDMLDSFKLTLTKLSEAVQHTAVSSEQLTAISASSAQAAQQTASAAEEVVKGATSQYEGSEQSAIAMEEMAIGIQRIAESSTVVNGQAQQVHTEVTQGDHVVQTAVSQITHASEAVGKSADMVRLLEAKSSEVNGIVRYISEIAAQTNLLALNASIEAARAGEHGRGFAVVAGEVKKLAEQTAQATGSIASILHDIQNSTSLTSQAISDGIDEVNKSVDRFGQVSAVFASIKKAVEGVTAQIEEVSAATEQLSASTEEVSASMNEIVAISKTSLTELDGIKGAAGRQSISMEEISASSESLSRMAAELQELVSKFKVK</sequence>
<keyword evidence="3" id="KW-0145">Chemotaxis</keyword>
<keyword evidence="4 10" id="KW-0812">Transmembrane</keyword>
<reference evidence="13 14" key="1">
    <citation type="submission" date="2018-09" db="EMBL/GenBank/DDBJ databases">
        <title>Paenibacillus aracenensis nov. sp. isolated from a cave in southern Spain.</title>
        <authorList>
            <person name="Jurado V."/>
            <person name="Gutierrez-Patricio S."/>
            <person name="Gonzalez-Pimentel J.L."/>
            <person name="Miller A.Z."/>
            <person name="Laiz L."/>
            <person name="Saiz-Jimenez C."/>
        </authorList>
    </citation>
    <scope>NUCLEOTIDE SEQUENCE [LARGE SCALE GENOMIC DNA]</scope>
    <source>
        <strain evidence="13 14">DSM 22867</strain>
    </source>
</reference>
<dbReference type="Gene3D" id="1.10.287.950">
    <property type="entry name" value="Methyl-accepting chemotaxis protein"/>
    <property type="match status" value="1"/>
</dbReference>
<accession>A0A3A1V2L4</accession>
<keyword evidence="5 10" id="KW-1133">Transmembrane helix</keyword>
<dbReference type="PROSITE" id="PS50885">
    <property type="entry name" value="HAMP"/>
    <property type="match status" value="1"/>
</dbReference>
<evidence type="ECO:0000256" key="2">
    <source>
        <dbReference type="ARBA" id="ARBA00022475"/>
    </source>
</evidence>
<dbReference type="CDD" id="cd12912">
    <property type="entry name" value="PDC2_MCP_like"/>
    <property type="match status" value="1"/>
</dbReference>
<dbReference type="InterPro" id="IPR003660">
    <property type="entry name" value="HAMP_dom"/>
</dbReference>
<dbReference type="SMART" id="SM00283">
    <property type="entry name" value="MA"/>
    <property type="match status" value="1"/>
</dbReference>
<protein>
    <submittedName>
        <fullName evidence="13">Methyl-accepting chemotaxis protein</fullName>
    </submittedName>
</protein>
<comment type="similarity">
    <text evidence="8">Belongs to the methyl-accepting chemotaxis (MCP) protein family.</text>
</comment>
<dbReference type="PANTHER" id="PTHR32089:SF112">
    <property type="entry name" value="LYSOZYME-LIKE PROTEIN-RELATED"/>
    <property type="match status" value="1"/>
</dbReference>
<dbReference type="RefSeq" id="WP_119598733.1">
    <property type="nucleotide sequence ID" value="NZ_QXQA01000003.1"/>
</dbReference>
<evidence type="ECO:0000313" key="14">
    <source>
        <dbReference type="Proteomes" id="UP000266482"/>
    </source>
</evidence>
<dbReference type="GO" id="GO:0007165">
    <property type="term" value="P:signal transduction"/>
    <property type="evidence" value="ECO:0007669"/>
    <property type="project" value="UniProtKB-KW"/>
</dbReference>
<dbReference type="SMART" id="SM00304">
    <property type="entry name" value="HAMP"/>
    <property type="match status" value="1"/>
</dbReference>
<dbReference type="Proteomes" id="UP000266482">
    <property type="component" value="Unassembled WGS sequence"/>
</dbReference>
<evidence type="ECO:0000256" key="9">
    <source>
        <dbReference type="PROSITE-ProRule" id="PRU00284"/>
    </source>
</evidence>
<evidence type="ECO:0000256" key="4">
    <source>
        <dbReference type="ARBA" id="ARBA00022692"/>
    </source>
</evidence>
<feature type="transmembrane region" description="Helical" evidence="10">
    <location>
        <begin position="294"/>
        <end position="317"/>
    </location>
</feature>
<keyword evidence="2" id="KW-1003">Cell membrane</keyword>
<proteinExistence type="inferred from homology"/>
<dbReference type="PANTHER" id="PTHR32089">
    <property type="entry name" value="METHYL-ACCEPTING CHEMOTAXIS PROTEIN MCPB"/>
    <property type="match status" value="1"/>
</dbReference>
<evidence type="ECO:0000256" key="1">
    <source>
        <dbReference type="ARBA" id="ARBA00004651"/>
    </source>
</evidence>
<name>A0A3A1V2L4_9BACL</name>
<evidence type="ECO:0000256" key="8">
    <source>
        <dbReference type="ARBA" id="ARBA00029447"/>
    </source>
</evidence>
<keyword evidence="7 9" id="KW-0807">Transducer</keyword>
<dbReference type="Gene3D" id="3.30.450.20">
    <property type="entry name" value="PAS domain"/>
    <property type="match status" value="1"/>
</dbReference>
<dbReference type="OrthoDB" id="243053at2"/>
<dbReference type="SUPFAM" id="SSF58104">
    <property type="entry name" value="Methyl-accepting chemotaxis protein (MCP) signaling domain"/>
    <property type="match status" value="1"/>
</dbReference>